<dbReference type="AlphaFoldDB" id="A0A0J1KC75"/>
<dbReference type="EMBL" id="LDPG01000039">
    <property type="protein sequence ID" value="KLV14080.1"/>
    <property type="molecule type" value="Genomic_DNA"/>
</dbReference>
<evidence type="ECO:0000313" key="1">
    <source>
        <dbReference type="EMBL" id="KLV14080.1"/>
    </source>
</evidence>
<sequence length="626" mass="73001">MNNNSNVNGLVQFVTQTELKEKMKKAKKIERPELQFTLAEAEERAQNMINFLKIVHPNNAGDGFKKPIEIKFLIRGEGASYSFYKPTLLFGLDSEKTLEVLTTAFYETSLFPHCCYYSLYNFDNTKEVRTETKLNGRKTYEHKPVKKIEYGNTHETWVLPVDIDNITREEYEEYRTYLLGLGIETIGIATGNGYQMLILLDKPFKMKVLYQQFTTKLHKLIPVIDTSINVPTQVFRSPYTRNCKEFSDQFRYYKKYDPQPKEVVVMDWTEKRYSKKDIFRILDEEIDKKFNKEEVVSTENVASEAPKKEIVETTVTVTSSRGEVIKGDKTYQDLYEHVNFEELPTNIQTILKGTTEGLRNRCVLYLTPFLNKVLGLTQEQALETLEVFNNLCTPPKPFAAVKSDYYRISEDYGQYKKGKYDSEMVEVFGKEELDILIKADYDKIFFDNEVIKKFNVIPHSAIRIYLAMKLLQVEEEKESFTKEEIADIAEVSEKTVQRNIKELTKFSIVVNVPGNTRKGIKKGYKINQFGQYINGFTKLNKALVETMLLKLEPFEMVVYIYMMFKVSAMDSTFVFTSQTQMSLDIGLTQQRISEITDVLRDKKYIRKKTVMGKQNRKKSTYTLRKE</sequence>
<organism evidence="1 2">
    <name type="scientific">Bacillus anthracis</name>
    <name type="common">anthrax bacterium</name>
    <dbReference type="NCBI Taxonomy" id="1392"/>
    <lineage>
        <taxon>Bacteria</taxon>
        <taxon>Bacillati</taxon>
        <taxon>Bacillota</taxon>
        <taxon>Bacilli</taxon>
        <taxon>Bacillales</taxon>
        <taxon>Bacillaceae</taxon>
        <taxon>Bacillus</taxon>
        <taxon>Bacillus cereus group</taxon>
    </lineage>
</organism>
<reference evidence="1 2" key="1">
    <citation type="submission" date="2015-05" db="EMBL/GenBank/DDBJ databases">
        <title>Whole genome sequence and identification of bacterial endophytes from Costus igneus.</title>
        <authorList>
            <person name="Lee Y.P."/>
            <person name="Gan H.M."/>
            <person name="Eng W."/>
            <person name="Wheatley M.S."/>
            <person name="Caraballo A."/>
            <person name="Polter S."/>
            <person name="Savka M.A."/>
            <person name="Hudson A.O."/>
        </authorList>
    </citation>
    <scope>NUCLEOTIDE SEQUENCE [LARGE SCALE GENOMIC DNA]</scope>
    <source>
        <strain evidence="1 2">RIT375</strain>
    </source>
</reference>
<dbReference type="PATRIC" id="fig|1392.242.peg.4614"/>
<gene>
    <name evidence="1" type="ORF">ABW01_28880</name>
</gene>
<protein>
    <submittedName>
        <fullName evidence="1">Uncharacterized protein</fullName>
    </submittedName>
</protein>
<dbReference type="Proteomes" id="UP000035904">
    <property type="component" value="Unassembled WGS sequence"/>
</dbReference>
<proteinExistence type="predicted"/>
<dbReference type="InterPro" id="IPR036388">
    <property type="entry name" value="WH-like_DNA-bd_sf"/>
</dbReference>
<accession>A0A0J1KC75</accession>
<dbReference type="RefSeq" id="WP_047957202.1">
    <property type="nucleotide sequence ID" value="NZ_LDPG01000039.1"/>
</dbReference>
<comment type="caution">
    <text evidence="1">The sequence shown here is derived from an EMBL/GenBank/DDBJ whole genome shotgun (WGS) entry which is preliminary data.</text>
</comment>
<dbReference type="Gene3D" id="1.10.10.10">
    <property type="entry name" value="Winged helix-like DNA-binding domain superfamily/Winged helix DNA-binding domain"/>
    <property type="match status" value="2"/>
</dbReference>
<evidence type="ECO:0000313" key="2">
    <source>
        <dbReference type="Proteomes" id="UP000035904"/>
    </source>
</evidence>
<name>A0A0J1KC75_BACAN</name>